<evidence type="ECO:0000313" key="5">
    <source>
        <dbReference type="EMBL" id="CAL6102559.1"/>
    </source>
</evidence>
<reference evidence="3" key="1">
    <citation type="submission" date="2023-06" db="EMBL/GenBank/DDBJ databases">
        <authorList>
            <person name="Kurt Z."/>
        </authorList>
    </citation>
    <scope>NUCLEOTIDE SEQUENCE</scope>
</reference>
<dbReference type="EMBL" id="CATOUU010000033">
    <property type="protein sequence ID" value="CAI9913766.1"/>
    <property type="molecule type" value="Genomic_DNA"/>
</dbReference>
<organism evidence="3">
    <name type="scientific">Hexamita inflata</name>
    <dbReference type="NCBI Taxonomy" id="28002"/>
    <lineage>
        <taxon>Eukaryota</taxon>
        <taxon>Metamonada</taxon>
        <taxon>Diplomonadida</taxon>
        <taxon>Hexamitidae</taxon>
        <taxon>Hexamitinae</taxon>
        <taxon>Hexamita</taxon>
    </lineage>
</organism>
<dbReference type="EMBL" id="CATOUU010000270">
    <property type="protein sequence ID" value="CAI9923015.1"/>
    <property type="molecule type" value="Genomic_DNA"/>
</dbReference>
<name>A0AA86NN25_9EUKA</name>
<dbReference type="EMBL" id="CAXDID020000119">
    <property type="protein sequence ID" value="CAL6031094.1"/>
    <property type="molecule type" value="Genomic_DNA"/>
</dbReference>
<evidence type="ECO:0000313" key="2">
    <source>
        <dbReference type="EMBL" id="CAI9915521.1"/>
    </source>
</evidence>
<comment type="caution">
    <text evidence="3">The sequence shown here is derived from an EMBL/GenBank/DDBJ whole genome shotgun (WGS) entry which is preliminary data.</text>
</comment>
<dbReference type="EMBL" id="CAXDID020000773">
    <property type="protein sequence ID" value="CAL6113713.1"/>
    <property type="molecule type" value="Genomic_DNA"/>
</dbReference>
<sequence>MNYYDFIQNNQNTLLLPSPYQVLMYNYDTDDLRLSLIYIENYISMYPDEQILLCTSRPLSFYQSIYIPEDTNQHINYLHIDVPSDFVTNFVKIWKKHYRLIIFLDVYLVMMHLQPAEQIIVQNLLMQRCEQLICSVKFESYYQLKHSLILDTLIIQKRDLLQQRYLQVGQTQLWKGRKVAPTFCYSVNFEGRFVFCGQE</sequence>
<gene>
    <name evidence="3" type="ORF">HINF_LOCUS10660</name>
    <name evidence="1" type="ORF">HINF_LOCUS1411</name>
    <name evidence="2" type="ORF">HINF_LOCUS3166</name>
    <name evidence="4" type="ORF">HINF_LOCUS33836</name>
    <name evidence="5" type="ORF">HINF_LOCUS71725</name>
    <name evidence="6" type="ORF">HINF_LOCUS77637</name>
</gene>
<dbReference type="Proteomes" id="UP001642409">
    <property type="component" value="Unassembled WGS sequence"/>
</dbReference>
<proteinExistence type="predicted"/>
<evidence type="ECO:0000313" key="6">
    <source>
        <dbReference type="EMBL" id="CAL6113713.1"/>
    </source>
</evidence>
<evidence type="ECO:0000313" key="1">
    <source>
        <dbReference type="EMBL" id="CAI9913766.1"/>
    </source>
</evidence>
<evidence type="ECO:0000313" key="7">
    <source>
        <dbReference type="Proteomes" id="UP001642409"/>
    </source>
</evidence>
<evidence type="ECO:0000313" key="4">
    <source>
        <dbReference type="EMBL" id="CAL6031094.1"/>
    </source>
</evidence>
<dbReference type="AlphaFoldDB" id="A0AA86NN25"/>
<reference evidence="4 7" key="2">
    <citation type="submission" date="2024-07" db="EMBL/GenBank/DDBJ databases">
        <authorList>
            <person name="Akdeniz Z."/>
        </authorList>
    </citation>
    <scope>NUCLEOTIDE SEQUENCE [LARGE SCALE GENOMIC DNA]</scope>
</reference>
<evidence type="ECO:0000313" key="3">
    <source>
        <dbReference type="EMBL" id="CAI9923015.1"/>
    </source>
</evidence>
<dbReference type="EMBL" id="CAXDID020000556">
    <property type="protein sequence ID" value="CAL6102559.1"/>
    <property type="molecule type" value="Genomic_DNA"/>
</dbReference>
<keyword evidence="7" id="KW-1185">Reference proteome</keyword>
<accession>A0AA86NN25</accession>
<dbReference type="EMBL" id="CATOUU010000075">
    <property type="protein sequence ID" value="CAI9915521.1"/>
    <property type="molecule type" value="Genomic_DNA"/>
</dbReference>
<protein>
    <submittedName>
        <fullName evidence="4">Hypothetical_protein</fullName>
    </submittedName>
</protein>